<feature type="chain" id="PRO_5043990306" evidence="1">
    <location>
        <begin position="19"/>
        <end position="1503"/>
    </location>
</feature>
<gene>
    <name evidence="2" type="ORF">RS030_3381</name>
</gene>
<keyword evidence="3" id="KW-1185">Reference proteome</keyword>
<evidence type="ECO:0000256" key="1">
    <source>
        <dbReference type="SAM" id="SignalP"/>
    </source>
</evidence>
<reference evidence="2 3" key="1">
    <citation type="submission" date="2023-10" db="EMBL/GenBank/DDBJ databases">
        <title>Comparative genomics analysis reveals potential genetic determinants of host preference in Cryptosporidium xiaoi.</title>
        <authorList>
            <person name="Xiao L."/>
            <person name="Li J."/>
        </authorList>
    </citation>
    <scope>NUCLEOTIDE SEQUENCE [LARGE SCALE GENOMIC DNA]</scope>
    <source>
        <strain evidence="2 3">52996</strain>
    </source>
</reference>
<sequence>MKFLILIIAFKRIIECLSQTQPAEYSTHDYTNQFASHFRQPYSTVVVTGEQGPDYFSSLYAYPQYPQLLTPCSHMYPLSILIGNTKSTSGFSVEFSCNTDFLKDSVVLRGSYSDLKINSTAILEGACTYFASYLNMATSSVFQTNSFVNITYLIPASIVSHTLSLIPTSNAILGTIPKINWINGHLYGRKTYDLPAYLNLAADFDGTFTIPINYKIFLPDDVLPGVTVRSDHNSRLFLDQFNITLTHGNYTTKNEVLNNIIEPETYLSSYLSGYLPIVVPTIAILPITVYQDWKKDENRIVPWWGASNIPIGFSPLKILPPTNLPKSSSNSNGNNSDCRSNFEFYYPKPFGSNYNQSNFRESLELIKNTSETNRYFLNTLQGTFFFNKVPYSLGENVNDQLANVIPPYKFLETNFIGGCFYNGTFPLVSNELGIGFKAGSLCHVDSTETYPTSNSPFYPPPLKYSGYLTQPEHMVGTITSISQFIRYSVNGKLSQNSPTNLKPYNLKYPGIGISQSIIYNIYHAGPRFLVTAPFNVYENSDINISFNYFSLGEPYVLRMFGQYGKSGTAMSCRSPRFVPRSQDVEGIQVNWLCFKPKKTVTQQQAATEIKNAVTGSCKIDDTKIEACKSNPITSETWSLSLPNTAYDKTKIAMIVQNVTDINFPKSFKSYSDAGSWFRITVLNDNPYNETWYPYSFCNVIPILPIVPISIPQIIKLSSTIQPWDHFQDSIYSRYISTNGNTSISVEMSLESDTSLSTSTQIYLTAFALCQNLQTIQLKVFPDKVALSNINMYGSIPVTAEVPPIGINLRSNVDCYVNFYASFNQPYNSKIGTFSSFGGAAPASPVSGVTMFSYYVVIDTPPYIGTINAFPPDPSKSVLTDAIFFSIEKILYQSESQSGVFPTVGIIASSSIILNTNSTVLLLGDSLQSLPQVIRLPSTSKMWYIYFRAQTFSNSGCSIPCSSEMKLKSSFFAHWCTNGSIEAQICPKQVINMSDGDSEDVIMDAIATVLNNITYYSLNEAFQLLTGLFYQPVTQKLVWNDYFKLLYEKILDPQLQVPYSLDFSASRLQQLFILKRILKVANETPSLEIDTLSPIDILPNSTLNAECSNNIGTKYLLLDIIDLLLSTNSEIGSTLNPSSELMSTLLRGIEAVANRFSFWNNGQNESLSYIGEHSKIEVNIKSTSFFSAYSGIDLGSYKFKYLTKLDFRELHLIDSYYMKLNQKYYYNPQEVISNCSNSVFTLSSTLIGSEKLYSSLYDIAQMDLSSLLLEPGVYVGSSALMWCSVDYHAYNMLQQVEFSFEIPTKDELDLTQMLCAANINKSWETSSCRTTYAISGQNSKEVTKFQCSCNTISDYALIGIPKLVKYNNSDGAYDPFSPSINKPWGGFDNSLESLGSNETLIFEIVNSSYSGFVSIFDEADGLSADKVDFSILGNNKGLRGTYTQEGREEKNSFGIEWGINETQKLYEILNTKKLNSINSNYLVWGPTKNSTNNQNNTIISNTFL</sequence>
<comment type="caution">
    <text evidence="2">The sequence shown here is derived from an EMBL/GenBank/DDBJ whole genome shotgun (WGS) entry which is preliminary data.</text>
</comment>
<organism evidence="2 3">
    <name type="scientific">Cryptosporidium xiaoi</name>
    <dbReference type="NCBI Taxonomy" id="659607"/>
    <lineage>
        <taxon>Eukaryota</taxon>
        <taxon>Sar</taxon>
        <taxon>Alveolata</taxon>
        <taxon>Apicomplexa</taxon>
        <taxon>Conoidasida</taxon>
        <taxon>Coccidia</taxon>
        <taxon>Eucoccidiorida</taxon>
        <taxon>Eimeriorina</taxon>
        <taxon>Cryptosporidiidae</taxon>
        <taxon>Cryptosporidium</taxon>
    </lineage>
</organism>
<evidence type="ECO:0000313" key="2">
    <source>
        <dbReference type="EMBL" id="KAK6588691.1"/>
    </source>
</evidence>
<dbReference type="Proteomes" id="UP001311799">
    <property type="component" value="Unassembled WGS sequence"/>
</dbReference>
<evidence type="ECO:0000313" key="3">
    <source>
        <dbReference type="Proteomes" id="UP001311799"/>
    </source>
</evidence>
<protein>
    <submittedName>
        <fullName evidence="2">Uncharacterized protein</fullName>
    </submittedName>
</protein>
<proteinExistence type="predicted"/>
<accession>A0AAV9Y1Y3</accession>
<feature type="signal peptide" evidence="1">
    <location>
        <begin position="1"/>
        <end position="18"/>
    </location>
</feature>
<keyword evidence="1" id="KW-0732">Signal</keyword>
<name>A0AAV9Y1Y3_9CRYT</name>
<dbReference type="EMBL" id="JAWDEY010000031">
    <property type="protein sequence ID" value="KAK6588691.1"/>
    <property type="molecule type" value="Genomic_DNA"/>
</dbReference>